<keyword evidence="1" id="KW-1133">Transmembrane helix</keyword>
<comment type="caution">
    <text evidence="2">The sequence shown here is derived from an EMBL/GenBank/DDBJ whole genome shotgun (WGS) entry which is preliminary data.</text>
</comment>
<keyword evidence="3" id="KW-1185">Reference proteome</keyword>
<name>A0A7W6GZJ5_9RHOB</name>
<reference evidence="2 3" key="1">
    <citation type="submission" date="2020-08" db="EMBL/GenBank/DDBJ databases">
        <title>Genomic Encyclopedia of Type Strains, Phase IV (KMG-IV): sequencing the most valuable type-strain genomes for metagenomic binning, comparative biology and taxonomic classification.</title>
        <authorList>
            <person name="Goeker M."/>
        </authorList>
    </citation>
    <scope>NUCLEOTIDE SEQUENCE [LARGE SCALE GENOMIC DNA]</scope>
    <source>
        <strain evidence="2 3">DSM 102234</strain>
    </source>
</reference>
<evidence type="ECO:0008006" key="4">
    <source>
        <dbReference type="Google" id="ProtNLM"/>
    </source>
</evidence>
<keyword evidence="1" id="KW-0472">Membrane</keyword>
<gene>
    <name evidence="2" type="ORF">GGR95_001622</name>
</gene>
<proteinExistence type="predicted"/>
<protein>
    <recommendedName>
        <fullName evidence="4">Tellurium resistance protein</fullName>
    </recommendedName>
</protein>
<evidence type="ECO:0000313" key="2">
    <source>
        <dbReference type="EMBL" id="MBB3993991.1"/>
    </source>
</evidence>
<feature type="transmembrane region" description="Helical" evidence="1">
    <location>
        <begin position="106"/>
        <end position="138"/>
    </location>
</feature>
<organism evidence="2 3">
    <name type="scientific">Sulfitobacter undariae</name>
    <dbReference type="NCBI Taxonomy" id="1563671"/>
    <lineage>
        <taxon>Bacteria</taxon>
        <taxon>Pseudomonadati</taxon>
        <taxon>Pseudomonadota</taxon>
        <taxon>Alphaproteobacteria</taxon>
        <taxon>Rhodobacterales</taxon>
        <taxon>Roseobacteraceae</taxon>
        <taxon>Sulfitobacter</taxon>
    </lineage>
</organism>
<evidence type="ECO:0000313" key="3">
    <source>
        <dbReference type="Proteomes" id="UP000530268"/>
    </source>
</evidence>
<keyword evidence="1" id="KW-0812">Transmembrane</keyword>
<dbReference type="Proteomes" id="UP000530268">
    <property type="component" value="Unassembled WGS sequence"/>
</dbReference>
<dbReference type="NCBIfam" id="NF033773">
    <property type="entry name" value="tellur_TrgA"/>
    <property type="match status" value="1"/>
</dbReference>
<dbReference type="EMBL" id="JACIEI010000003">
    <property type="protein sequence ID" value="MBB3993991.1"/>
    <property type="molecule type" value="Genomic_DNA"/>
</dbReference>
<sequence length="146" mass="15823">MPTAARLVAAILLASFGWIMSDMIRPLMPEGTAFGRFNYINAVIGLCVGWIAMGSRAGRGIVPGINNGFTGVVLLFIWGFAVHSSIRMFQESMKRRYDDPMEAFASIFLIASDFAIEIATAPVIITSIASAVVIGCLVEFSAGRWR</sequence>
<feature type="transmembrane region" description="Helical" evidence="1">
    <location>
        <begin position="65"/>
        <end position="86"/>
    </location>
</feature>
<evidence type="ECO:0000256" key="1">
    <source>
        <dbReference type="SAM" id="Phobius"/>
    </source>
</evidence>
<dbReference type="AlphaFoldDB" id="A0A7W6GZJ5"/>
<feature type="transmembrane region" description="Helical" evidence="1">
    <location>
        <begin position="37"/>
        <end position="53"/>
    </location>
</feature>
<accession>A0A7W6GZJ5</accession>
<dbReference type="InterPro" id="IPR047784">
    <property type="entry name" value="TrgA"/>
</dbReference>
<dbReference type="RefSeq" id="WP_184564565.1">
    <property type="nucleotide sequence ID" value="NZ_JACIEI010000003.1"/>
</dbReference>